<keyword evidence="2" id="KW-0732">Signal</keyword>
<dbReference type="RefSeq" id="WP_205498326.1">
    <property type="nucleotide sequence ID" value="NZ_CP148066.1"/>
</dbReference>
<gene>
    <name evidence="3" type="ORF">WG616_02270</name>
</gene>
<feature type="region of interest" description="Disordered" evidence="1">
    <location>
        <begin position="34"/>
        <end position="88"/>
    </location>
</feature>
<dbReference type="Proteomes" id="UP001460679">
    <property type="component" value="Chromosome"/>
</dbReference>
<accession>A0ABZ2RR97</accession>
<feature type="signal peptide" evidence="2">
    <location>
        <begin position="1"/>
        <end position="24"/>
    </location>
</feature>
<feature type="chain" id="PRO_5045506749" evidence="2">
    <location>
        <begin position="25"/>
        <end position="480"/>
    </location>
</feature>
<feature type="compositionally biased region" description="Low complexity" evidence="1">
    <location>
        <begin position="75"/>
        <end position="87"/>
    </location>
</feature>
<reference evidence="3" key="1">
    <citation type="submission" date="2024-03" db="EMBL/GenBank/DDBJ databases">
        <title>Complete genome sequence of Mycoplasma gypis type strain B1/T1.</title>
        <authorList>
            <person name="Spergser J."/>
        </authorList>
    </citation>
    <scope>NUCLEOTIDE SEQUENCE [LARGE SCALE GENOMIC DNA]</scope>
    <source>
        <strain evidence="3">B1/T1</strain>
    </source>
</reference>
<proteinExistence type="predicted"/>
<evidence type="ECO:0000256" key="1">
    <source>
        <dbReference type="SAM" id="MobiDB-lite"/>
    </source>
</evidence>
<feature type="compositionally biased region" description="Low complexity" evidence="1">
    <location>
        <begin position="48"/>
        <end position="63"/>
    </location>
</feature>
<evidence type="ECO:0000313" key="4">
    <source>
        <dbReference type="Proteomes" id="UP001460679"/>
    </source>
</evidence>
<dbReference type="EMBL" id="CP148066">
    <property type="protein sequence ID" value="WXL28175.1"/>
    <property type="molecule type" value="Genomic_DNA"/>
</dbReference>
<evidence type="ECO:0000313" key="3">
    <source>
        <dbReference type="EMBL" id="WXL28175.1"/>
    </source>
</evidence>
<organism evidence="3 4">
    <name type="scientific">[Mycoplasma] gypis</name>
    <dbReference type="NCBI Taxonomy" id="92404"/>
    <lineage>
        <taxon>Bacteria</taxon>
        <taxon>Bacillati</taxon>
        <taxon>Mycoplasmatota</taxon>
        <taxon>Mycoplasmoidales</taxon>
        <taxon>Metamycoplasmataceae</taxon>
        <taxon>Metamycoplasma</taxon>
    </lineage>
</organism>
<evidence type="ECO:0000256" key="2">
    <source>
        <dbReference type="SAM" id="SignalP"/>
    </source>
</evidence>
<sequence length="480" mass="56173">MKNKFLKKLPIFMASSLCFLPLLSISCNNVQQNHKKTDEASPQKPGISNVNNEENDNSNPSSSQTKKENPNAEQNNNSDVSDNNGSSVKKEKHSILWTTITDNAKVIYINEQNFKQARNVNITFNVQEMMNKKISVGSLENQNLEDVLKYVKSINFVDFNGNEIANWTKNSKTINIKKFQITKNNQNQVFLFLSATQKVLNSSNEVIEKEIFHKSQINLKNVYTEEEYLNYLLQNKISIKNTDNSEQFASFFEARNNKNRVNVDLVYNFLTLDENYELKDGLRYFLSSKMFANDIDGSLEIIAQVFNEDKYDQRQFSTTKTFKITGFKQINPLELQQNLLVTVSAEFKHNSKKAFTNYQKANNKKIWNKDEFYKLIFISDWPVIKSYEDSDTKITTTDKKSLLFYYKHHRFFEKFNSDDGLLNNEFQIKYLNITFDSIHIKQVDEDQRRMDIEMFYTIYISIDGKDFEFSSSLNTYLLNQ</sequence>
<protein>
    <submittedName>
        <fullName evidence="3">Uncharacterized protein</fullName>
    </submittedName>
</protein>
<keyword evidence="4" id="KW-1185">Reference proteome</keyword>
<name>A0ABZ2RR97_9BACT</name>
<dbReference type="PROSITE" id="PS51257">
    <property type="entry name" value="PROKAR_LIPOPROTEIN"/>
    <property type="match status" value="1"/>
</dbReference>